<dbReference type="GO" id="GO:0005524">
    <property type="term" value="F:ATP binding"/>
    <property type="evidence" value="ECO:0007669"/>
    <property type="project" value="UniProtKB-KW"/>
</dbReference>
<sequence>MKVVALLSGGKDSCFNMLHCVANGHEIVALANLKPAAASGKDELDSYMYQTVGHDAIDLYGECMGLPMFRREIKGTSVSQGSDYCLTKNDEVEDLFELLSDVKRAIPDVEGVSSGAILSNYQRVRVENVCARLGLASIAYMWRRNQNELMQEMISVGLNAILIKVASLGLNERHLGKTLQEMYPHLLSMHERFGAHICGEGGEFETLTLDCPIFRKRIVIDQTELVIHSDDAVAVVAYLRITKAHVEEKAPDEIGLDDEDKSFLLKGIGAYSHFSPDPCSVLPALEVDGKLLNAVEYHPIISCAEEETAIAAAWSQNRYDAPYFALSGLTVSDITTHSTPMAIEEETKIILTEIHARLERQGLSWDNVVMMHVYIGDMQLFARLNSIYKSYFGINPPPRVTVEVALPGTAQVQIDCLAYRGQKETMHVQSISYWAPANIGPYSQTAMISDQIHTAGQIGLVPNTMVLPRPSDLSCAREARLSHQSLARVAEAVECNLASDAALCVCYLADSVHAGLSRAVWDQNVSTNVPALYVTVPGLPRNAQIEWAVLLNKPTASRVVDSSDEEDTSDLQETLKTASLKTDANEISCTADGWRRGHLSSIAGAAALIDSSAPLTQRSVVALVTSLISQLKAATHKIHPASSSLGQFIAFRVFYLSGIPKVWIKTAFEMIPDLQRNTAVTFVPVSSIVSPSMAPHLHAALALAAHGSG</sequence>
<dbReference type="CDD" id="cd01994">
    <property type="entry name" value="AANH_PF0828-like"/>
    <property type="match status" value="1"/>
</dbReference>
<dbReference type="Gene3D" id="3.30.1330.40">
    <property type="entry name" value="RutC-like"/>
    <property type="match status" value="2"/>
</dbReference>
<dbReference type="STRING" id="109895.A0A507EF06"/>
<comment type="pathway">
    <text evidence="1">Protein modification; peptidyl-diphthamide biosynthesis.</text>
</comment>
<dbReference type="InterPro" id="IPR035959">
    <property type="entry name" value="RutC-like_sf"/>
</dbReference>
<reference evidence="14 15" key="1">
    <citation type="journal article" date="2019" name="Sci. Rep.">
        <title>Comparative genomics of chytrid fungi reveal insights into the obligate biotrophic and pathogenic lifestyle of Synchytrium endobioticum.</title>
        <authorList>
            <person name="van de Vossenberg B.T.L.H."/>
            <person name="Warris S."/>
            <person name="Nguyen H.D.T."/>
            <person name="van Gent-Pelzer M.P.E."/>
            <person name="Joly D.L."/>
            <person name="van de Geest H.C."/>
            <person name="Bonants P.J.M."/>
            <person name="Smith D.S."/>
            <person name="Levesque C.A."/>
            <person name="van der Lee T.A.J."/>
        </authorList>
    </citation>
    <scope>NUCLEOTIDE SEQUENCE [LARGE SCALE GENOMIC DNA]</scope>
    <source>
        <strain evidence="14 15">CBS 809.83</strain>
    </source>
</reference>
<evidence type="ECO:0000259" key="13">
    <source>
        <dbReference type="Pfam" id="PF01902"/>
    </source>
</evidence>
<dbReference type="EC" id="6.3.1.14" evidence="3"/>
<dbReference type="GO" id="GO:0017183">
    <property type="term" value="P:protein histidyl modification to diphthamide"/>
    <property type="evidence" value="ECO:0007669"/>
    <property type="project" value="TreeGrafter"/>
</dbReference>
<dbReference type="InterPro" id="IPR002761">
    <property type="entry name" value="Diphthami_syn_dom"/>
</dbReference>
<proteinExistence type="inferred from homology"/>
<dbReference type="FunFam" id="3.90.1490.10:FF:000001">
    <property type="entry name" value="Diphthine--ammonia ligase"/>
    <property type="match status" value="1"/>
</dbReference>
<evidence type="ECO:0000256" key="9">
    <source>
        <dbReference type="ARBA" id="ARBA00031202"/>
    </source>
</evidence>
<evidence type="ECO:0000256" key="2">
    <source>
        <dbReference type="ARBA" id="ARBA00008496"/>
    </source>
</evidence>
<keyword evidence="6" id="KW-0547">Nucleotide-binding</keyword>
<dbReference type="CDD" id="cd06155">
    <property type="entry name" value="eu_AANH_C_1"/>
    <property type="match status" value="1"/>
</dbReference>
<dbReference type="EMBL" id="QEAQ01000003">
    <property type="protein sequence ID" value="TPX62404.1"/>
    <property type="molecule type" value="Genomic_DNA"/>
</dbReference>
<dbReference type="NCBIfam" id="TIGR00290">
    <property type="entry name" value="MJ0570_dom"/>
    <property type="match status" value="1"/>
</dbReference>
<evidence type="ECO:0000256" key="12">
    <source>
        <dbReference type="ARBA" id="ARBA00048108"/>
    </source>
</evidence>
<comment type="similarity">
    <text evidence="2">Belongs to the Diphthine--ammonia ligase family.</text>
</comment>
<dbReference type="AlphaFoldDB" id="A0A507EF06"/>
<dbReference type="Proteomes" id="UP000318582">
    <property type="component" value="Unassembled WGS sequence"/>
</dbReference>
<dbReference type="Gene3D" id="3.40.50.620">
    <property type="entry name" value="HUPs"/>
    <property type="match status" value="1"/>
</dbReference>
<evidence type="ECO:0000313" key="15">
    <source>
        <dbReference type="Proteomes" id="UP000318582"/>
    </source>
</evidence>
<organism evidence="14 15">
    <name type="scientific">Powellomyces hirtus</name>
    <dbReference type="NCBI Taxonomy" id="109895"/>
    <lineage>
        <taxon>Eukaryota</taxon>
        <taxon>Fungi</taxon>
        <taxon>Fungi incertae sedis</taxon>
        <taxon>Chytridiomycota</taxon>
        <taxon>Chytridiomycota incertae sedis</taxon>
        <taxon>Chytridiomycetes</taxon>
        <taxon>Spizellomycetales</taxon>
        <taxon>Powellomycetaceae</taxon>
        <taxon>Powellomyces</taxon>
    </lineage>
</organism>
<dbReference type="InterPro" id="IPR030662">
    <property type="entry name" value="DPH6/MJ0570"/>
</dbReference>
<dbReference type="GO" id="GO:0017178">
    <property type="term" value="F:diphthine-ammonia ligase activity"/>
    <property type="evidence" value="ECO:0007669"/>
    <property type="project" value="UniProtKB-EC"/>
</dbReference>
<dbReference type="PANTHER" id="PTHR12196:SF2">
    <property type="entry name" value="DIPHTHINE--AMMONIA LIGASE"/>
    <property type="match status" value="1"/>
</dbReference>
<gene>
    <name evidence="14" type="ORF">PhCBS80983_g00433</name>
</gene>
<keyword evidence="5" id="KW-0436">Ligase</keyword>
<dbReference type="FunFam" id="3.40.50.620:FF:000069">
    <property type="entry name" value="diphthine--ammonia ligase"/>
    <property type="match status" value="1"/>
</dbReference>
<keyword evidence="7" id="KW-0067">ATP-binding</keyword>
<dbReference type="InterPro" id="IPR006175">
    <property type="entry name" value="YjgF/YER057c/UK114"/>
</dbReference>
<dbReference type="Pfam" id="PF01902">
    <property type="entry name" value="Diphthami_syn_2"/>
    <property type="match status" value="1"/>
</dbReference>
<dbReference type="SUPFAM" id="SSF55298">
    <property type="entry name" value="YjgF-like"/>
    <property type="match status" value="2"/>
</dbReference>
<evidence type="ECO:0000256" key="8">
    <source>
        <dbReference type="ARBA" id="ARBA00029814"/>
    </source>
</evidence>
<evidence type="ECO:0000256" key="7">
    <source>
        <dbReference type="ARBA" id="ARBA00022840"/>
    </source>
</evidence>
<dbReference type="PANTHER" id="PTHR12196">
    <property type="entry name" value="DOMAIN OF UNKNOWN FUNCTION 71 DUF71 -CONTAINING PROTEIN"/>
    <property type="match status" value="1"/>
</dbReference>
<keyword evidence="15" id="KW-1185">Reference proteome</keyword>
<name>A0A507EF06_9FUNG</name>
<evidence type="ECO:0000256" key="4">
    <source>
        <dbReference type="ARBA" id="ARBA00018426"/>
    </source>
</evidence>
<comment type="catalytic activity">
    <reaction evidence="12">
        <text>diphthine-[translation elongation factor 2] + NH4(+) + ATP = diphthamide-[translation elongation factor 2] + AMP + diphosphate + H(+)</text>
        <dbReference type="Rhea" id="RHEA:19753"/>
        <dbReference type="Rhea" id="RHEA-COMP:10172"/>
        <dbReference type="Rhea" id="RHEA-COMP:10174"/>
        <dbReference type="ChEBI" id="CHEBI:15378"/>
        <dbReference type="ChEBI" id="CHEBI:16692"/>
        <dbReference type="ChEBI" id="CHEBI:28938"/>
        <dbReference type="ChEBI" id="CHEBI:30616"/>
        <dbReference type="ChEBI" id="CHEBI:33019"/>
        <dbReference type="ChEBI" id="CHEBI:82696"/>
        <dbReference type="ChEBI" id="CHEBI:456215"/>
        <dbReference type="EC" id="6.3.1.14"/>
    </reaction>
</comment>
<evidence type="ECO:0000256" key="3">
    <source>
        <dbReference type="ARBA" id="ARBA00012089"/>
    </source>
</evidence>
<evidence type="ECO:0000313" key="14">
    <source>
        <dbReference type="EMBL" id="TPX62404.1"/>
    </source>
</evidence>
<dbReference type="InterPro" id="IPR014729">
    <property type="entry name" value="Rossmann-like_a/b/a_fold"/>
</dbReference>
<dbReference type="SUPFAM" id="SSF52402">
    <property type="entry name" value="Adenine nucleotide alpha hydrolases-like"/>
    <property type="match status" value="1"/>
</dbReference>
<evidence type="ECO:0000256" key="11">
    <source>
        <dbReference type="ARBA" id="ARBA00032849"/>
    </source>
</evidence>
<comment type="caution">
    <text evidence="14">The sequence shown here is derived from an EMBL/GenBank/DDBJ whole genome shotgun (WGS) entry which is preliminary data.</text>
</comment>
<accession>A0A507EF06</accession>
<dbReference type="Gene3D" id="3.90.1490.10">
    <property type="entry name" value="putative n-type atp pyrophosphatase, domain 2"/>
    <property type="match status" value="1"/>
</dbReference>
<feature type="domain" description="Diphthamide synthase" evidence="13">
    <location>
        <begin position="1"/>
        <end position="231"/>
    </location>
</feature>
<evidence type="ECO:0000256" key="5">
    <source>
        <dbReference type="ARBA" id="ARBA00022598"/>
    </source>
</evidence>
<dbReference type="Pfam" id="PF01042">
    <property type="entry name" value="Ribonuc_L-PSP"/>
    <property type="match status" value="2"/>
</dbReference>
<protein>
    <recommendedName>
        <fullName evidence="4">Diphthine--ammonia ligase</fullName>
        <ecNumber evidence="3">6.3.1.14</ecNumber>
    </recommendedName>
    <alternativeName>
        <fullName evidence="9">ATP-binding domain-containing protein 4</fullName>
    </alternativeName>
    <alternativeName>
        <fullName evidence="8">Diphthamide synthase</fullName>
    </alternativeName>
    <alternativeName>
        <fullName evidence="10">Diphthamide synthetase</fullName>
    </alternativeName>
    <alternativeName>
        <fullName evidence="11">Protein DPH6 homolog</fullName>
    </alternativeName>
</protein>
<evidence type="ECO:0000256" key="6">
    <source>
        <dbReference type="ARBA" id="ARBA00022741"/>
    </source>
</evidence>
<evidence type="ECO:0000256" key="10">
    <source>
        <dbReference type="ARBA" id="ARBA00031552"/>
    </source>
</evidence>
<evidence type="ECO:0000256" key="1">
    <source>
        <dbReference type="ARBA" id="ARBA00005156"/>
    </source>
</evidence>
<dbReference type="CDD" id="cd06156">
    <property type="entry name" value="eu_AANH_C_2"/>
    <property type="match status" value="1"/>
</dbReference>